<sequence length="101" mass="10928">MLRYLLSKLHDISSDVKSPRLLDIDWVAGVLVVLGFLVVCLRLSTNNLFQVFLRGNGGNTSGHLARGLGQSSSIALVLDIKLGLDLLFVTSKKVPLAKVVI</sequence>
<keyword evidence="1" id="KW-1133">Transmembrane helix</keyword>
<dbReference type="Proteomes" id="UP000770717">
    <property type="component" value="Unassembled WGS sequence"/>
</dbReference>
<evidence type="ECO:0000313" key="3">
    <source>
        <dbReference type="Proteomes" id="UP000770717"/>
    </source>
</evidence>
<reference evidence="2" key="1">
    <citation type="thesis" date="2020" institute="ProQuest LLC" country="789 East Eisenhower Parkway, Ann Arbor, MI, USA">
        <title>Comparative Genomics and Chromosome Evolution.</title>
        <authorList>
            <person name="Mudd A.B."/>
        </authorList>
    </citation>
    <scope>NUCLEOTIDE SEQUENCE</scope>
    <source>
        <strain evidence="2">HN-11 Male</strain>
        <tissue evidence="2">Kidney and liver</tissue>
    </source>
</reference>
<keyword evidence="1" id="KW-0472">Membrane</keyword>
<evidence type="ECO:0000313" key="2">
    <source>
        <dbReference type="EMBL" id="KAG9482258.1"/>
    </source>
</evidence>
<name>A0A8J6F5A4_ELECQ</name>
<gene>
    <name evidence="2" type="ORF">GDO78_011119</name>
</gene>
<proteinExistence type="predicted"/>
<keyword evidence="1" id="KW-0812">Transmembrane</keyword>
<feature type="transmembrane region" description="Helical" evidence="1">
    <location>
        <begin position="26"/>
        <end position="44"/>
    </location>
</feature>
<accession>A0A8J6F5A4</accession>
<keyword evidence="3" id="KW-1185">Reference proteome</keyword>
<comment type="caution">
    <text evidence="2">The sequence shown here is derived from an EMBL/GenBank/DDBJ whole genome shotgun (WGS) entry which is preliminary data.</text>
</comment>
<organism evidence="2 3">
    <name type="scientific">Eleutherodactylus coqui</name>
    <name type="common">Puerto Rican coqui</name>
    <dbReference type="NCBI Taxonomy" id="57060"/>
    <lineage>
        <taxon>Eukaryota</taxon>
        <taxon>Metazoa</taxon>
        <taxon>Chordata</taxon>
        <taxon>Craniata</taxon>
        <taxon>Vertebrata</taxon>
        <taxon>Euteleostomi</taxon>
        <taxon>Amphibia</taxon>
        <taxon>Batrachia</taxon>
        <taxon>Anura</taxon>
        <taxon>Neobatrachia</taxon>
        <taxon>Hyloidea</taxon>
        <taxon>Eleutherodactylidae</taxon>
        <taxon>Eleutherodactylinae</taxon>
        <taxon>Eleutherodactylus</taxon>
        <taxon>Eleutherodactylus</taxon>
    </lineage>
</organism>
<protein>
    <submittedName>
        <fullName evidence="2">Uncharacterized protein</fullName>
    </submittedName>
</protein>
<evidence type="ECO:0000256" key="1">
    <source>
        <dbReference type="SAM" id="Phobius"/>
    </source>
</evidence>
<dbReference type="EMBL" id="WNTK01000006">
    <property type="protein sequence ID" value="KAG9482258.1"/>
    <property type="molecule type" value="Genomic_DNA"/>
</dbReference>
<dbReference type="AlphaFoldDB" id="A0A8J6F5A4"/>